<dbReference type="CDD" id="cd17535">
    <property type="entry name" value="REC_NarL-like"/>
    <property type="match status" value="1"/>
</dbReference>
<dbReference type="Pfam" id="PF00072">
    <property type="entry name" value="Response_reg"/>
    <property type="match status" value="1"/>
</dbReference>
<comment type="caution">
    <text evidence="3">Lacks conserved residue(s) required for the propagation of feature annotation.</text>
</comment>
<dbReference type="EMBL" id="LN890655">
    <property type="protein sequence ID" value="CUS02086.2"/>
    <property type="molecule type" value="Genomic_DNA"/>
</dbReference>
<evidence type="ECO:0000259" key="4">
    <source>
        <dbReference type="PROSITE" id="PS50043"/>
    </source>
</evidence>
<dbReference type="Gene3D" id="3.40.50.2300">
    <property type="match status" value="1"/>
</dbReference>
<proteinExistence type="predicted"/>
<sequence>MIRVLIADDSGLICDAMRTVLDQEKGIYVVGCARTLEETEFLQPHADLLLVGPALEGDSTVEFVRRIHGKQPEKKIIVVGVRNQPELITQYIEAGAIGYVSRQESMSRLVEKIHAVHAGQALVSPDVALHIMRRLTQLAQQPFIGGWGMDTSAGLHELTSREREVLSLIGAGYSNREIADHLVIGWGTVKNHVHNILKKLETTSRHEAAAIYRVHARQSPPLALAS</sequence>
<feature type="domain" description="HTH luxR-type" evidence="4">
    <location>
        <begin position="151"/>
        <end position="216"/>
    </location>
</feature>
<dbReference type="Pfam" id="PF00196">
    <property type="entry name" value="GerE"/>
    <property type="match status" value="1"/>
</dbReference>
<dbReference type="InterPro" id="IPR011006">
    <property type="entry name" value="CheY-like_superfamily"/>
</dbReference>
<dbReference type="InterPro" id="IPR039420">
    <property type="entry name" value="WalR-like"/>
</dbReference>
<dbReference type="GO" id="GO:0000160">
    <property type="term" value="P:phosphorelay signal transduction system"/>
    <property type="evidence" value="ECO:0007669"/>
    <property type="project" value="InterPro"/>
</dbReference>
<dbReference type="GO" id="GO:0003677">
    <property type="term" value="F:DNA binding"/>
    <property type="evidence" value="ECO:0007669"/>
    <property type="project" value="UniProtKB-KW"/>
</dbReference>
<keyword evidence="2" id="KW-0238">DNA-binding</keyword>
<dbReference type="SUPFAM" id="SSF46894">
    <property type="entry name" value="C-terminal effector domain of the bipartite response regulators"/>
    <property type="match status" value="1"/>
</dbReference>
<evidence type="ECO:0000313" key="7">
    <source>
        <dbReference type="Proteomes" id="UP000215027"/>
    </source>
</evidence>
<organism evidence="6 7">
    <name type="scientific">Candidatus Promineifilum breve</name>
    <dbReference type="NCBI Taxonomy" id="1806508"/>
    <lineage>
        <taxon>Bacteria</taxon>
        <taxon>Bacillati</taxon>
        <taxon>Chloroflexota</taxon>
        <taxon>Ardenticatenia</taxon>
        <taxon>Candidatus Promineifilales</taxon>
        <taxon>Candidatus Promineifilaceae</taxon>
        <taxon>Candidatus Promineifilum</taxon>
    </lineage>
</organism>
<protein>
    <submittedName>
        <fullName evidence="6">Uncharacterized transcriptional regulatory protein YfiK</fullName>
    </submittedName>
</protein>
<dbReference type="PROSITE" id="PS50043">
    <property type="entry name" value="HTH_LUXR_2"/>
    <property type="match status" value="1"/>
</dbReference>
<dbReference type="InterPro" id="IPR000792">
    <property type="entry name" value="Tscrpt_reg_LuxR_C"/>
</dbReference>
<evidence type="ECO:0000256" key="2">
    <source>
        <dbReference type="ARBA" id="ARBA00023125"/>
    </source>
</evidence>
<dbReference type="InterPro" id="IPR001789">
    <property type="entry name" value="Sig_transdc_resp-reg_receiver"/>
</dbReference>
<dbReference type="Proteomes" id="UP000215027">
    <property type="component" value="Chromosome I"/>
</dbReference>
<evidence type="ECO:0000259" key="5">
    <source>
        <dbReference type="PROSITE" id="PS50110"/>
    </source>
</evidence>
<dbReference type="InterPro" id="IPR058245">
    <property type="entry name" value="NreC/VraR/RcsB-like_REC"/>
</dbReference>
<dbReference type="PANTHER" id="PTHR43214:SF44">
    <property type="entry name" value="TWO-COMPONENT RESPONSE REGULATOR"/>
    <property type="match status" value="1"/>
</dbReference>
<accession>A0A160SY02</accession>
<gene>
    <name evidence="6" type="ORF">CFX0092_A0205</name>
</gene>
<dbReference type="SMART" id="SM00421">
    <property type="entry name" value="HTH_LUXR"/>
    <property type="match status" value="1"/>
</dbReference>
<reference evidence="6" key="1">
    <citation type="submission" date="2016-01" db="EMBL/GenBank/DDBJ databases">
        <authorList>
            <person name="Mcilroy J.S."/>
            <person name="Karst M S."/>
            <person name="Albertsen M."/>
        </authorList>
    </citation>
    <scope>NUCLEOTIDE SEQUENCE</scope>
    <source>
        <strain evidence="6">Cfx-K</strain>
    </source>
</reference>
<dbReference type="GO" id="GO:0006355">
    <property type="term" value="P:regulation of DNA-templated transcription"/>
    <property type="evidence" value="ECO:0007669"/>
    <property type="project" value="InterPro"/>
</dbReference>
<dbReference type="PROSITE" id="PS50110">
    <property type="entry name" value="RESPONSE_REGULATORY"/>
    <property type="match status" value="1"/>
</dbReference>
<evidence type="ECO:0000313" key="6">
    <source>
        <dbReference type="EMBL" id="CUS02086.2"/>
    </source>
</evidence>
<dbReference type="CDD" id="cd06170">
    <property type="entry name" value="LuxR_C_like"/>
    <property type="match status" value="1"/>
</dbReference>
<evidence type="ECO:0000256" key="1">
    <source>
        <dbReference type="ARBA" id="ARBA00022553"/>
    </source>
</evidence>
<keyword evidence="1" id="KW-0597">Phosphoprotein</keyword>
<dbReference type="SUPFAM" id="SSF52172">
    <property type="entry name" value="CheY-like"/>
    <property type="match status" value="1"/>
</dbReference>
<dbReference type="PROSITE" id="PS00622">
    <property type="entry name" value="HTH_LUXR_1"/>
    <property type="match status" value="1"/>
</dbReference>
<name>A0A160SY02_9CHLR</name>
<evidence type="ECO:0000256" key="3">
    <source>
        <dbReference type="PROSITE-ProRule" id="PRU00169"/>
    </source>
</evidence>
<keyword evidence="7" id="KW-1185">Reference proteome</keyword>
<dbReference type="KEGG" id="pbf:CFX0092_A0205"/>
<dbReference type="AlphaFoldDB" id="A0A160SY02"/>
<feature type="domain" description="Response regulatory" evidence="5">
    <location>
        <begin position="3"/>
        <end position="117"/>
    </location>
</feature>
<dbReference type="PRINTS" id="PR00038">
    <property type="entry name" value="HTHLUXR"/>
</dbReference>
<dbReference type="PANTHER" id="PTHR43214">
    <property type="entry name" value="TWO-COMPONENT RESPONSE REGULATOR"/>
    <property type="match status" value="1"/>
</dbReference>
<dbReference type="InterPro" id="IPR016032">
    <property type="entry name" value="Sig_transdc_resp-reg_C-effctor"/>
</dbReference>
<dbReference type="SMART" id="SM00448">
    <property type="entry name" value="REC"/>
    <property type="match status" value="1"/>
</dbReference>